<organism evidence="2 3">
    <name type="scientific">Scophthalmus maximus</name>
    <name type="common">Turbot</name>
    <name type="synonym">Psetta maxima</name>
    <dbReference type="NCBI Taxonomy" id="52904"/>
    <lineage>
        <taxon>Eukaryota</taxon>
        <taxon>Metazoa</taxon>
        <taxon>Chordata</taxon>
        <taxon>Craniata</taxon>
        <taxon>Vertebrata</taxon>
        <taxon>Euteleostomi</taxon>
        <taxon>Actinopterygii</taxon>
        <taxon>Neopterygii</taxon>
        <taxon>Teleostei</taxon>
        <taxon>Neoteleostei</taxon>
        <taxon>Acanthomorphata</taxon>
        <taxon>Carangaria</taxon>
        <taxon>Pleuronectiformes</taxon>
        <taxon>Pleuronectoidei</taxon>
        <taxon>Scophthalmidae</taxon>
        <taxon>Scophthalmus</taxon>
    </lineage>
</organism>
<gene>
    <name evidence="2" type="ORF">F2P81_019126</name>
</gene>
<keyword evidence="1" id="KW-0812">Transmembrane</keyword>
<evidence type="ECO:0000313" key="2">
    <source>
        <dbReference type="EMBL" id="KAF0028039.1"/>
    </source>
</evidence>
<dbReference type="AlphaFoldDB" id="A0A6A4S653"/>
<reference evidence="2 3" key="1">
    <citation type="submission" date="2019-06" db="EMBL/GenBank/DDBJ databases">
        <title>Draft genomes of female and male turbot (Scophthalmus maximus).</title>
        <authorList>
            <person name="Xu H."/>
            <person name="Xu X.-W."/>
            <person name="Shao C."/>
            <person name="Chen S."/>
        </authorList>
    </citation>
    <scope>NUCLEOTIDE SEQUENCE [LARGE SCALE GENOMIC DNA]</scope>
    <source>
        <strain evidence="2">Ysfricsl-2016a</strain>
        <tissue evidence="2">Blood</tissue>
    </source>
</reference>
<dbReference type="Proteomes" id="UP000438429">
    <property type="component" value="Unassembled WGS sequence"/>
</dbReference>
<sequence>MAFGIRWKRSTVEDLSSVRKQDQQGTDSSFPYTVKRHCGKLICVILLHVWSIHLVFIKLASAYGLTLTRSNDPDNRLSIRVHLKANYKAVVNSDDL</sequence>
<protein>
    <submittedName>
        <fullName evidence="2">Uncharacterized protein</fullName>
    </submittedName>
</protein>
<accession>A0A6A4S653</accession>
<comment type="caution">
    <text evidence="2">The sequence shown here is derived from an EMBL/GenBank/DDBJ whole genome shotgun (WGS) entry which is preliminary data.</text>
</comment>
<dbReference type="EMBL" id="VEVO01000017">
    <property type="protein sequence ID" value="KAF0028039.1"/>
    <property type="molecule type" value="Genomic_DNA"/>
</dbReference>
<name>A0A6A4S653_SCOMX</name>
<keyword evidence="1" id="KW-1133">Transmembrane helix</keyword>
<proteinExistence type="predicted"/>
<feature type="transmembrane region" description="Helical" evidence="1">
    <location>
        <begin position="41"/>
        <end position="65"/>
    </location>
</feature>
<evidence type="ECO:0000256" key="1">
    <source>
        <dbReference type="SAM" id="Phobius"/>
    </source>
</evidence>
<keyword evidence="1" id="KW-0472">Membrane</keyword>
<evidence type="ECO:0000313" key="3">
    <source>
        <dbReference type="Proteomes" id="UP000438429"/>
    </source>
</evidence>